<reference evidence="7 8" key="1">
    <citation type="submission" date="2012-03" db="EMBL/GenBank/DDBJ databases">
        <title>Complete sequence of chromosome of Thermoanaerobacterium thermosaccharolyticum M0795.</title>
        <authorList>
            <consortium name="US DOE Joint Genome Institute"/>
            <person name="Lucas S."/>
            <person name="Han J."/>
            <person name="Lapidus A."/>
            <person name="Cheng J.-F."/>
            <person name="Goodwin L."/>
            <person name="Pitluck S."/>
            <person name="Peters L."/>
            <person name="Teshima H."/>
            <person name="Detter J.C."/>
            <person name="Han C."/>
            <person name="Tapia R."/>
            <person name="Land M."/>
            <person name="Hauser L."/>
            <person name="Kyrpides N."/>
            <person name="Ivanova N."/>
            <person name="Pagani I."/>
            <person name="Feinberg L."/>
            <person name="Folden J."/>
            <person name="Hogsett D."/>
            <person name="Shaw J."/>
            <person name="Woyke T."/>
        </authorList>
    </citation>
    <scope>NUCLEOTIDE SEQUENCE [LARGE SCALE GENOMIC DNA]</scope>
    <source>
        <strain evidence="7 8">M0795</strain>
    </source>
</reference>
<dbReference type="InterPro" id="IPR017853">
    <property type="entry name" value="GH"/>
</dbReference>
<dbReference type="Pfam" id="PF00703">
    <property type="entry name" value="Glyco_hydro_2"/>
    <property type="match status" value="1"/>
</dbReference>
<dbReference type="InterPro" id="IPR036156">
    <property type="entry name" value="Beta-gal/glucu_dom_sf"/>
</dbReference>
<feature type="domain" description="Glycosyl hydrolases family 2 sugar binding" evidence="6">
    <location>
        <begin position="27"/>
        <end position="181"/>
    </location>
</feature>
<dbReference type="HOGENOM" id="CLU_009935_2_1_9"/>
<feature type="domain" description="Glycoside hydrolase family 2 immunoglobulin-like beta-sandwich" evidence="4">
    <location>
        <begin position="188"/>
        <end position="291"/>
    </location>
</feature>
<feature type="domain" description="Glycoside hydrolase family 2 catalytic" evidence="5">
    <location>
        <begin position="326"/>
        <end position="514"/>
    </location>
</feature>
<evidence type="ECO:0000313" key="7">
    <source>
        <dbReference type="EMBL" id="AGB19349.1"/>
    </source>
</evidence>
<dbReference type="InterPro" id="IPR006102">
    <property type="entry name" value="Ig-like_GH2"/>
</dbReference>
<dbReference type="InterPro" id="IPR006103">
    <property type="entry name" value="Glyco_hydro_2_cat"/>
</dbReference>
<dbReference type="SUPFAM" id="SSF49303">
    <property type="entry name" value="beta-Galactosidase/glucuronidase domain"/>
    <property type="match status" value="1"/>
</dbReference>
<dbReference type="InterPro" id="IPR008979">
    <property type="entry name" value="Galactose-bd-like_sf"/>
</dbReference>
<dbReference type="GO" id="GO:0004553">
    <property type="term" value="F:hydrolase activity, hydrolyzing O-glycosyl compounds"/>
    <property type="evidence" value="ECO:0007669"/>
    <property type="project" value="InterPro"/>
</dbReference>
<dbReference type="EMBL" id="CP003066">
    <property type="protein sequence ID" value="AGB19349.1"/>
    <property type="molecule type" value="Genomic_DNA"/>
</dbReference>
<dbReference type="Pfam" id="PF02837">
    <property type="entry name" value="Glyco_hydro_2_N"/>
    <property type="match status" value="1"/>
</dbReference>
<evidence type="ECO:0000256" key="3">
    <source>
        <dbReference type="ARBA" id="ARBA00023295"/>
    </source>
</evidence>
<dbReference type="KEGG" id="tto:Thethe_01725"/>
<dbReference type="GO" id="GO:0005975">
    <property type="term" value="P:carbohydrate metabolic process"/>
    <property type="evidence" value="ECO:0007669"/>
    <property type="project" value="InterPro"/>
</dbReference>
<sequence>MKVINKNELTEVESYPRPNFKRNLWINLNGEWDFEFDNNNIGEKEKWYKAYKFSHKILVPFCYQSGLSGIGDKSIHDIIWYRKKFILPKSFSNKRVLLNFDSVDYYAKVWVNGQFVGSHKGGYVSFCFDITDQLIEGNNEVVVRVVDYSFDCSQTRGKQSWKLENFGCWYTRVSGIWKTVWLEAVDEVYIDRVKMTPDIDNGQLYIEAYLINFDKDLIFEVEILSNGKSIKKQDVGISEKTISFSVNLNSEIMQHKINYWTPDEPNLYDIIFTLKNDDKIFDKVKSYFGMRKISISNGKILLNNNIFYQKLILDQGYYDEGLLTPLSEQIYISDIKKIKSMGFNGIRVHQKIEDSRFLYWCDKLGLLVWAEMPSTYEFNDIAIENIMREWKDAIEKQYNHPSIIVWTLLNESWGVPELYSNSKQQSLANALYYMIKAYDHSRLVISNDGWEHTISDIITIHDYIEDGEEFRKLYSDKEKVVNGEFAIANQKKIFAKGYKYKGQPIIISEYGGIAFSKADGWGYGNKVETEDEFIERFKKITHAIMDMDYVCGFCYTQLTDVEQEKNGLMYENHEMKILPEKIKEILDYKS</sequence>
<dbReference type="InterPro" id="IPR006104">
    <property type="entry name" value="Glyco_hydro_2_N"/>
</dbReference>
<evidence type="ECO:0000256" key="2">
    <source>
        <dbReference type="ARBA" id="ARBA00022801"/>
    </source>
</evidence>
<dbReference type="Pfam" id="PF02836">
    <property type="entry name" value="Glyco_hydro_2_C"/>
    <property type="match status" value="1"/>
</dbReference>
<accession>L0IKS4</accession>
<keyword evidence="2" id="KW-0378">Hydrolase</keyword>
<dbReference type="Gene3D" id="2.60.120.260">
    <property type="entry name" value="Galactose-binding domain-like"/>
    <property type="match status" value="1"/>
</dbReference>
<dbReference type="PRINTS" id="PR00132">
    <property type="entry name" value="GLHYDRLASE2"/>
</dbReference>
<evidence type="ECO:0000259" key="5">
    <source>
        <dbReference type="Pfam" id="PF02836"/>
    </source>
</evidence>
<evidence type="ECO:0000259" key="6">
    <source>
        <dbReference type="Pfam" id="PF02837"/>
    </source>
</evidence>
<dbReference type="AlphaFoldDB" id="L0IKS4"/>
<dbReference type="InterPro" id="IPR051913">
    <property type="entry name" value="GH2_Domain-Containing"/>
</dbReference>
<proteinExistence type="inferred from homology"/>
<keyword evidence="3" id="KW-0326">Glycosidase</keyword>
<gene>
    <name evidence="7" type="ORF">Thethe_01725</name>
</gene>
<protein>
    <submittedName>
        <fullName evidence="7">Beta-galactosidase/beta-glucuronidase</fullName>
    </submittedName>
</protein>
<dbReference type="SUPFAM" id="SSF49785">
    <property type="entry name" value="Galactose-binding domain-like"/>
    <property type="match status" value="1"/>
</dbReference>
<name>L0IKS4_THETR</name>
<dbReference type="SUPFAM" id="SSF51445">
    <property type="entry name" value="(Trans)glycosidases"/>
    <property type="match status" value="1"/>
</dbReference>
<comment type="similarity">
    <text evidence="1">Belongs to the glycosyl hydrolase 2 family.</text>
</comment>
<dbReference type="InterPro" id="IPR013783">
    <property type="entry name" value="Ig-like_fold"/>
</dbReference>
<dbReference type="InterPro" id="IPR006101">
    <property type="entry name" value="Glyco_hydro_2"/>
</dbReference>
<dbReference type="PANTHER" id="PTHR42732">
    <property type="entry name" value="BETA-GALACTOSIDASE"/>
    <property type="match status" value="1"/>
</dbReference>
<dbReference type="PATRIC" id="fig|698948.3.peg.1721"/>
<organism evidence="7 8">
    <name type="scientific">Thermoanaerobacterium thermosaccharolyticum M0795</name>
    <dbReference type="NCBI Taxonomy" id="698948"/>
    <lineage>
        <taxon>Bacteria</taxon>
        <taxon>Bacillati</taxon>
        <taxon>Bacillota</taxon>
        <taxon>Clostridia</taxon>
        <taxon>Thermoanaerobacterales</taxon>
        <taxon>Thermoanaerobacteraceae</taxon>
        <taxon>Thermoanaerobacterium</taxon>
    </lineage>
</organism>
<dbReference type="Gene3D" id="3.20.20.80">
    <property type="entry name" value="Glycosidases"/>
    <property type="match status" value="1"/>
</dbReference>
<evidence type="ECO:0000313" key="8">
    <source>
        <dbReference type="Proteomes" id="UP000010845"/>
    </source>
</evidence>
<dbReference type="Gene3D" id="2.60.40.10">
    <property type="entry name" value="Immunoglobulins"/>
    <property type="match status" value="1"/>
</dbReference>
<dbReference type="Proteomes" id="UP000010845">
    <property type="component" value="Chromosome"/>
</dbReference>
<evidence type="ECO:0000256" key="1">
    <source>
        <dbReference type="ARBA" id="ARBA00007401"/>
    </source>
</evidence>
<dbReference type="PANTHER" id="PTHR42732:SF3">
    <property type="entry name" value="HYDROLASE"/>
    <property type="match status" value="1"/>
</dbReference>
<evidence type="ECO:0000259" key="4">
    <source>
        <dbReference type="Pfam" id="PF00703"/>
    </source>
</evidence>
<dbReference type="RefSeq" id="WP_015311876.1">
    <property type="nucleotide sequence ID" value="NC_019970.1"/>
</dbReference>